<organism evidence="6 7">
    <name type="scientific">Adlercreutzia caecimuris</name>
    <dbReference type="NCBI Taxonomy" id="671266"/>
    <lineage>
        <taxon>Bacteria</taxon>
        <taxon>Bacillati</taxon>
        <taxon>Actinomycetota</taxon>
        <taxon>Coriobacteriia</taxon>
        <taxon>Eggerthellales</taxon>
        <taxon>Eggerthellaceae</taxon>
        <taxon>Adlercreutzia</taxon>
    </lineage>
</organism>
<dbReference type="PROSITE" id="PS50206">
    <property type="entry name" value="RHODANESE_3"/>
    <property type="match status" value="1"/>
</dbReference>
<accession>A0A4V3WVA7</accession>
<protein>
    <recommendedName>
        <fullName evidence="1">thiosulfate sulfurtransferase</fullName>
        <ecNumber evidence="1">2.8.1.1</ecNumber>
    </recommendedName>
</protein>
<comment type="caution">
    <text evidence="6">The sequence shown here is derived from an EMBL/GenBank/DDBJ whole genome shotgun (WGS) entry which is preliminary data.</text>
</comment>
<feature type="compositionally biased region" description="Polar residues" evidence="4">
    <location>
        <begin position="11"/>
        <end position="26"/>
    </location>
</feature>
<comment type="catalytic activity">
    <reaction evidence="3">
        <text>thiosulfate + hydrogen cyanide = thiocyanate + sulfite + 2 H(+)</text>
        <dbReference type="Rhea" id="RHEA:16881"/>
        <dbReference type="ChEBI" id="CHEBI:15378"/>
        <dbReference type="ChEBI" id="CHEBI:17359"/>
        <dbReference type="ChEBI" id="CHEBI:18022"/>
        <dbReference type="ChEBI" id="CHEBI:18407"/>
        <dbReference type="ChEBI" id="CHEBI:33542"/>
        <dbReference type="EC" id="2.8.1.1"/>
    </reaction>
</comment>
<proteinExistence type="predicted"/>
<evidence type="ECO:0000313" key="6">
    <source>
        <dbReference type="EMBL" id="THG39007.1"/>
    </source>
</evidence>
<dbReference type="SMART" id="SM00450">
    <property type="entry name" value="RHOD"/>
    <property type="match status" value="1"/>
</dbReference>
<evidence type="ECO:0000313" key="7">
    <source>
        <dbReference type="Proteomes" id="UP000308978"/>
    </source>
</evidence>
<evidence type="ECO:0000256" key="3">
    <source>
        <dbReference type="ARBA" id="ARBA00047549"/>
    </source>
</evidence>
<feature type="domain" description="Rhodanese" evidence="5">
    <location>
        <begin position="95"/>
        <end position="189"/>
    </location>
</feature>
<dbReference type="Pfam" id="PF00581">
    <property type="entry name" value="Rhodanese"/>
    <property type="match status" value="1"/>
</dbReference>
<gene>
    <name evidence="6" type="ORF">E5986_01590</name>
</gene>
<dbReference type="SUPFAM" id="SSF52821">
    <property type="entry name" value="Rhodanese/Cell cycle control phosphatase"/>
    <property type="match status" value="1"/>
</dbReference>
<evidence type="ECO:0000259" key="5">
    <source>
        <dbReference type="PROSITE" id="PS50206"/>
    </source>
</evidence>
<dbReference type="CDD" id="cd00158">
    <property type="entry name" value="RHOD"/>
    <property type="match status" value="1"/>
</dbReference>
<keyword evidence="2" id="KW-0677">Repeat</keyword>
<dbReference type="InterPro" id="IPR036873">
    <property type="entry name" value="Rhodanese-like_dom_sf"/>
</dbReference>
<dbReference type="EMBL" id="SSTJ01000001">
    <property type="protein sequence ID" value="THG39007.1"/>
    <property type="molecule type" value="Genomic_DNA"/>
</dbReference>
<dbReference type="PANTHER" id="PTHR43855">
    <property type="entry name" value="THIOSULFATE SULFURTRANSFERASE"/>
    <property type="match status" value="1"/>
</dbReference>
<feature type="region of interest" description="Disordered" evidence="4">
    <location>
        <begin position="1"/>
        <end position="26"/>
    </location>
</feature>
<name>A0A4V3WVA7_9ACTN</name>
<dbReference type="InterPro" id="IPR051126">
    <property type="entry name" value="Thiosulfate_sulfurtransferase"/>
</dbReference>
<dbReference type="PANTHER" id="PTHR43855:SF1">
    <property type="entry name" value="THIOSULFATE SULFURTRANSFERASE"/>
    <property type="match status" value="1"/>
</dbReference>
<dbReference type="Proteomes" id="UP000308978">
    <property type="component" value="Unassembled WGS sequence"/>
</dbReference>
<evidence type="ECO:0000256" key="2">
    <source>
        <dbReference type="ARBA" id="ARBA00022737"/>
    </source>
</evidence>
<evidence type="ECO:0000256" key="1">
    <source>
        <dbReference type="ARBA" id="ARBA00012245"/>
    </source>
</evidence>
<reference evidence="6 7" key="1">
    <citation type="submission" date="2019-04" db="EMBL/GenBank/DDBJ databases">
        <title>Microbes associate with the intestines of laboratory mice.</title>
        <authorList>
            <person name="Navarre W."/>
            <person name="Wong E."/>
            <person name="Huang K.C."/>
            <person name="Tropini C."/>
            <person name="Ng K."/>
            <person name="Yu B."/>
        </authorList>
    </citation>
    <scope>NUCLEOTIDE SEQUENCE [LARGE SCALE GENOMIC DNA]</scope>
    <source>
        <strain evidence="6 7">NM80_B27</strain>
    </source>
</reference>
<evidence type="ECO:0000256" key="4">
    <source>
        <dbReference type="SAM" id="MobiDB-lite"/>
    </source>
</evidence>
<dbReference type="AlphaFoldDB" id="A0A4V3WVA7"/>
<dbReference type="InterPro" id="IPR001763">
    <property type="entry name" value="Rhodanese-like_dom"/>
</dbReference>
<sequence>MSRGSGGDSTFPLSGKQSVTTPLSVSAAPSATMGARRCSVRRLGMAAPLSRHCPAPFPFLFPMRPEQRFSEGDVMRAYQVVDADYVEREIGLMPLVDVRPPLLYDAGHIPTALNVRLDVAAASDDPAETLAELFRGEGIFPEDAVIVYCQSGIHAKIACDYLASVGYTELRLYAGSMNDWVGDPARPVEVSEAVLARAS</sequence>
<dbReference type="Gene3D" id="3.40.250.10">
    <property type="entry name" value="Rhodanese-like domain"/>
    <property type="match status" value="1"/>
</dbReference>
<dbReference type="EC" id="2.8.1.1" evidence="1"/>
<dbReference type="GO" id="GO:0004792">
    <property type="term" value="F:thiosulfate-cyanide sulfurtransferase activity"/>
    <property type="evidence" value="ECO:0007669"/>
    <property type="project" value="UniProtKB-EC"/>
</dbReference>